<sequence length="100" mass="11898">MLMRLFVCICLILYRIDGQGDWVKVFKVDPHIHPHTVPPLLIRNPIPVAQVVPSQNRTHQNRRKRLKEMTEKIDQVNNQIHQTIRHLDQLIEDHRLKTQS</sequence>
<protein>
    <submittedName>
        <fullName evidence="2">V4</fullName>
    </submittedName>
</protein>
<dbReference type="EMBL" id="MN595124">
    <property type="protein sequence ID" value="QJX74407.1"/>
    <property type="molecule type" value="Genomic_DNA"/>
</dbReference>
<proteinExistence type="predicted"/>
<organism evidence="2">
    <name type="scientific">Paper mulberry leaf curling associated virus 1</name>
    <dbReference type="NCBI Taxonomy" id="2738469"/>
    <lineage>
        <taxon>Viruses</taxon>
        <taxon>Monodnaviria</taxon>
        <taxon>Shotokuvirae</taxon>
        <taxon>Cressdnaviricota</taxon>
        <taxon>Repensiviricetes</taxon>
        <taxon>Geplafuvirales</taxon>
        <taxon>Geminiviridae</taxon>
        <taxon>Mulcrilevirus</taxon>
        <taxon>Mulcrilevirus broussonetiae</taxon>
        <taxon>Paper mulberry leaf curl virus 1</taxon>
    </lineage>
</organism>
<accession>A0A6M6DIU2</accession>
<feature type="coiled-coil region" evidence="1">
    <location>
        <begin position="59"/>
        <end position="93"/>
    </location>
</feature>
<name>A0A6M6DIU2_9GEMI</name>
<reference evidence="2" key="1">
    <citation type="journal article" date="2020" name="Plant Dis.">
        <title>Identification and characterization of two novel geminiviruses associated with paper mulberry (Broussonetia papyrifera) leaf curl disease.</title>
        <authorList>
            <person name="Qiu Y."/>
            <person name="Zhang S."/>
            <person name="Yu H."/>
            <person name="Xuan Z."/>
            <person name="Yang L."/>
            <person name="Zhan B."/>
            <person name="Murilo Zerbini F."/>
            <person name="Cao M."/>
        </authorList>
    </citation>
    <scope>NUCLEOTIDE SEQUENCE</scope>
    <source>
        <strain evidence="2">HY</strain>
    </source>
</reference>
<keyword evidence="1" id="KW-0175">Coiled coil</keyword>
<evidence type="ECO:0000313" key="2">
    <source>
        <dbReference type="EMBL" id="QJX74407.1"/>
    </source>
</evidence>
<evidence type="ECO:0000256" key="1">
    <source>
        <dbReference type="SAM" id="Coils"/>
    </source>
</evidence>